<evidence type="ECO:0000256" key="13">
    <source>
        <dbReference type="SAM" id="MobiDB-lite"/>
    </source>
</evidence>
<evidence type="ECO:0000259" key="14">
    <source>
        <dbReference type="PROSITE" id="PS50102"/>
    </source>
</evidence>
<evidence type="ECO:0000256" key="5">
    <source>
        <dbReference type="ARBA" id="ARBA00022771"/>
    </source>
</evidence>
<reference evidence="16 17" key="1">
    <citation type="journal article" date="2024" name="Nat. Commun.">
        <title>Phylogenomics reveals the evolutionary origins of lichenization in chlorophyte algae.</title>
        <authorList>
            <person name="Puginier C."/>
            <person name="Libourel C."/>
            <person name="Otte J."/>
            <person name="Skaloud P."/>
            <person name="Haon M."/>
            <person name="Grisel S."/>
            <person name="Petersen M."/>
            <person name="Berrin J.G."/>
            <person name="Delaux P.M."/>
            <person name="Dal Grande F."/>
            <person name="Keller J."/>
        </authorList>
    </citation>
    <scope>NUCLEOTIDE SEQUENCE [LARGE SCALE GENOMIC DNA]</scope>
    <source>
        <strain evidence="16 17">SAG 2043</strain>
    </source>
</reference>
<dbReference type="InterPro" id="IPR004087">
    <property type="entry name" value="KH_dom"/>
</dbReference>
<dbReference type="SUPFAM" id="SSF57756">
    <property type="entry name" value="Retrovirus zinc finger-like domains"/>
    <property type="match status" value="1"/>
</dbReference>
<comment type="similarity">
    <text evidence="2 12">Belongs to the BBP/SF1 family.</text>
</comment>
<keyword evidence="5 10" id="KW-0863">Zinc-finger</keyword>
<feature type="compositionally biased region" description="Polar residues" evidence="13">
    <location>
        <begin position="34"/>
        <end position="44"/>
    </location>
</feature>
<feature type="compositionally biased region" description="Pro residues" evidence="13">
    <location>
        <begin position="647"/>
        <end position="696"/>
    </location>
</feature>
<dbReference type="InterPro" id="IPR047086">
    <property type="entry name" value="SF1-HH_sf"/>
</dbReference>
<sequence>MDEGQDATPQADGQQADGEQPKRKRRSRWEDTPASDSTALSTVVTPGGFPKELVLPGGIKVALPPALTGGISSENPVIRDLQEQLQEVNRKILNNELDIPPEGERSPSPEPIYDRNGQRLNTREVRQKDKLMERRSFLIEELIKNDPSYRPPADYRPAKKHRKIFIPQKTYPGYNFIGLIIGPRGNTQKRMQKETNTKIAIRGKGSVKEGASRDAKYDYGEDEELHVLITGDTQDDVDKAATMIEELMVPTDEARNEHKRLQLRELAALNGTLKDDQHCYLCGSNGHRQYECPNRTDDIYQLPTAMQEKVQEQYQRDVARMSGDPNAGKMDDEYKTFLASLGGGPMPDERSSGGGGVGQRMGVGGHKMRPGDELPDDCKLYVGGLSPAIDDNTLRQMFEPFGAVLHAVVLMDMGTHQSRGFGFVHMDSSGPAATAAKGMNGRDIAGQRLIVRLRSEAPGKGGDRPRFGPQENDDSKVYVSHLGDAVREDDLRRAFEAYGPVLNVRIITDRDTGQSKGYAFVTMGSPGAAAAAIRGLDNYKLNDKTITVKWAGQGRNAPGGGPGAPPPGGQYPPGVPGMHGPPGGSPYPPSGGMAPLRPQWAGGLPPAYGGAPPPYASAPPPYGAPPPGYRPPYGAPPPGAGYPPPGAYAPPGAYPPPAGAYPGYAPPPHGYAPPPQPGAYPGYGQPPPGSYAPPPGSYAQQPSAAQPSAAQPPLPSGPYGSAPPAPAGGSDAANPPLPKVESEYERFMSEMSKGLPQ</sequence>
<evidence type="ECO:0000256" key="10">
    <source>
        <dbReference type="PROSITE-ProRule" id="PRU00047"/>
    </source>
</evidence>
<dbReference type="InterPro" id="IPR001878">
    <property type="entry name" value="Znf_CCHC"/>
</dbReference>
<feature type="region of interest" description="Disordered" evidence="13">
    <location>
        <begin position="647"/>
        <end position="757"/>
    </location>
</feature>
<dbReference type="FunFam" id="3.30.1370.10:FF:000047">
    <property type="entry name" value="splicing factor-like protein 1"/>
    <property type="match status" value="1"/>
</dbReference>
<keyword evidence="8 12" id="KW-0508">mRNA splicing</keyword>
<evidence type="ECO:0000256" key="11">
    <source>
        <dbReference type="PROSITE-ProRule" id="PRU00176"/>
    </source>
</evidence>
<evidence type="ECO:0000256" key="6">
    <source>
        <dbReference type="ARBA" id="ARBA00022833"/>
    </source>
</evidence>
<dbReference type="PROSITE" id="PS50084">
    <property type="entry name" value="KH_TYPE_1"/>
    <property type="match status" value="1"/>
</dbReference>
<dbReference type="Gene3D" id="3.30.70.330">
    <property type="match status" value="2"/>
</dbReference>
<dbReference type="InterPro" id="IPR055256">
    <property type="entry name" value="KH_1_KHDC4/BBP-like"/>
</dbReference>
<dbReference type="GO" id="GO:0003729">
    <property type="term" value="F:mRNA binding"/>
    <property type="evidence" value="ECO:0007669"/>
    <property type="project" value="TreeGrafter"/>
</dbReference>
<dbReference type="GO" id="GO:0008270">
    <property type="term" value="F:zinc ion binding"/>
    <property type="evidence" value="ECO:0007669"/>
    <property type="project" value="UniProtKB-UniRule"/>
</dbReference>
<feature type="region of interest" description="Disordered" evidence="13">
    <location>
        <begin position="1"/>
        <end position="48"/>
    </location>
</feature>
<protein>
    <recommendedName>
        <fullName evidence="12">Branchpoint-bridging protein</fullName>
    </recommendedName>
</protein>
<evidence type="ECO:0000256" key="1">
    <source>
        <dbReference type="ARBA" id="ARBA00004123"/>
    </source>
</evidence>
<feature type="domain" description="RRM" evidence="14">
    <location>
        <begin position="378"/>
        <end position="456"/>
    </location>
</feature>
<dbReference type="SMART" id="SM00360">
    <property type="entry name" value="RRM"/>
    <property type="match status" value="2"/>
</dbReference>
<feature type="compositionally biased region" description="Gly residues" evidence="13">
    <location>
        <begin position="352"/>
        <end position="364"/>
    </location>
</feature>
<keyword evidence="7 11" id="KW-0694">RNA-binding</keyword>
<dbReference type="SUPFAM" id="SSF54791">
    <property type="entry name" value="Eukaryotic type KH-domain (KH-domain type I)"/>
    <property type="match status" value="1"/>
</dbReference>
<feature type="region of interest" description="Disordered" evidence="13">
    <location>
        <begin position="551"/>
        <end position="600"/>
    </location>
</feature>
<dbReference type="PANTHER" id="PTHR11208:SF45">
    <property type="entry name" value="SPLICING FACTOR 1"/>
    <property type="match status" value="1"/>
</dbReference>
<feature type="region of interest" description="Disordered" evidence="13">
    <location>
        <begin position="94"/>
        <end position="122"/>
    </location>
</feature>
<feature type="compositionally biased region" description="Basic and acidic residues" evidence="13">
    <location>
        <begin position="455"/>
        <end position="466"/>
    </location>
</feature>
<dbReference type="PROSITE" id="PS50102">
    <property type="entry name" value="RRM"/>
    <property type="match status" value="2"/>
</dbReference>
<dbReference type="GO" id="GO:0048024">
    <property type="term" value="P:regulation of mRNA splicing, via spliceosome"/>
    <property type="evidence" value="ECO:0007669"/>
    <property type="project" value="TreeGrafter"/>
</dbReference>
<dbReference type="Pfam" id="PF22675">
    <property type="entry name" value="KH-I_KHDC4-BBP"/>
    <property type="match status" value="1"/>
</dbReference>
<feature type="compositionally biased region" description="Low complexity" evidence="13">
    <location>
        <begin position="697"/>
        <end position="709"/>
    </location>
</feature>
<evidence type="ECO:0000259" key="15">
    <source>
        <dbReference type="PROSITE" id="PS50158"/>
    </source>
</evidence>
<accession>A0AAW1PXK5</accession>
<dbReference type="SUPFAM" id="SSF54928">
    <property type="entry name" value="RNA-binding domain, RBD"/>
    <property type="match status" value="2"/>
</dbReference>
<feature type="compositionally biased region" description="Basic and acidic residues" evidence="13">
    <location>
        <begin position="102"/>
        <end position="122"/>
    </location>
</feature>
<dbReference type="GO" id="GO:0000398">
    <property type="term" value="P:mRNA splicing, via spliceosome"/>
    <property type="evidence" value="ECO:0007669"/>
    <property type="project" value="UniProtKB-UniRule"/>
</dbReference>
<feature type="domain" description="CCHC-type" evidence="15">
    <location>
        <begin position="279"/>
        <end position="294"/>
    </location>
</feature>
<dbReference type="SMART" id="SM00322">
    <property type="entry name" value="KH"/>
    <property type="match status" value="1"/>
</dbReference>
<dbReference type="GO" id="GO:0045131">
    <property type="term" value="F:pre-mRNA branch point binding"/>
    <property type="evidence" value="ECO:0007669"/>
    <property type="project" value="UniProtKB-UniRule"/>
</dbReference>
<comment type="subcellular location">
    <subcellularLocation>
        <location evidence="1 12">Nucleus</location>
    </subcellularLocation>
</comment>
<keyword evidence="4 12" id="KW-0479">Metal-binding</keyword>
<evidence type="ECO:0000256" key="3">
    <source>
        <dbReference type="ARBA" id="ARBA00022664"/>
    </source>
</evidence>
<evidence type="ECO:0000256" key="9">
    <source>
        <dbReference type="ARBA" id="ARBA00023242"/>
    </source>
</evidence>
<keyword evidence="12" id="KW-0747">Spliceosome</keyword>
<keyword evidence="17" id="KW-1185">Reference proteome</keyword>
<dbReference type="InterPro" id="IPR036875">
    <property type="entry name" value="Znf_CCHC_sf"/>
</dbReference>
<dbReference type="InterPro" id="IPR012677">
    <property type="entry name" value="Nucleotide-bd_a/b_plait_sf"/>
</dbReference>
<dbReference type="Pfam" id="PF16275">
    <property type="entry name" value="SF1-HH"/>
    <property type="match status" value="1"/>
</dbReference>
<dbReference type="InterPro" id="IPR045071">
    <property type="entry name" value="BBP-like"/>
</dbReference>
<keyword evidence="6 12" id="KW-0862">Zinc</keyword>
<dbReference type="CDD" id="cd02395">
    <property type="entry name" value="KH-I_BBP"/>
    <property type="match status" value="1"/>
</dbReference>
<dbReference type="Gene3D" id="3.30.1370.10">
    <property type="entry name" value="K Homology domain, type 1"/>
    <property type="match status" value="1"/>
</dbReference>
<evidence type="ECO:0000256" key="2">
    <source>
        <dbReference type="ARBA" id="ARBA00010382"/>
    </source>
</evidence>
<evidence type="ECO:0000313" key="16">
    <source>
        <dbReference type="EMBL" id="KAK9812787.1"/>
    </source>
</evidence>
<keyword evidence="9 12" id="KW-0539">Nucleus</keyword>
<name>A0AAW1PXK5_9CHLO</name>
<gene>
    <name evidence="16" type="ORF">WJX72_003699</name>
</gene>
<dbReference type="PROSITE" id="PS50158">
    <property type="entry name" value="ZF_CCHC"/>
    <property type="match status" value="1"/>
</dbReference>
<dbReference type="PANTHER" id="PTHR11208">
    <property type="entry name" value="RNA-BINDING PROTEIN RELATED"/>
    <property type="match status" value="1"/>
</dbReference>
<evidence type="ECO:0000313" key="17">
    <source>
        <dbReference type="Proteomes" id="UP001489004"/>
    </source>
</evidence>
<evidence type="ECO:0000256" key="4">
    <source>
        <dbReference type="ARBA" id="ARBA00022723"/>
    </source>
</evidence>
<dbReference type="GO" id="GO:0005681">
    <property type="term" value="C:spliceosomal complex"/>
    <property type="evidence" value="ECO:0007669"/>
    <property type="project" value="UniProtKB-KW"/>
</dbReference>
<feature type="domain" description="RRM" evidence="14">
    <location>
        <begin position="475"/>
        <end position="553"/>
    </location>
</feature>
<proteinExistence type="inferred from homology"/>
<feature type="region of interest" description="Disordered" evidence="13">
    <location>
        <begin position="455"/>
        <end position="474"/>
    </location>
</feature>
<evidence type="ECO:0000256" key="8">
    <source>
        <dbReference type="ARBA" id="ARBA00023187"/>
    </source>
</evidence>
<dbReference type="AlphaFoldDB" id="A0AAW1PXK5"/>
<dbReference type="EMBL" id="JALJOR010000008">
    <property type="protein sequence ID" value="KAK9812787.1"/>
    <property type="molecule type" value="Genomic_DNA"/>
</dbReference>
<feature type="compositionally biased region" description="Pro residues" evidence="13">
    <location>
        <begin position="563"/>
        <end position="575"/>
    </location>
</feature>
<dbReference type="Proteomes" id="UP001489004">
    <property type="component" value="Unassembled WGS sequence"/>
</dbReference>
<organism evidence="16 17">
    <name type="scientific">[Myrmecia] bisecta</name>
    <dbReference type="NCBI Taxonomy" id="41462"/>
    <lineage>
        <taxon>Eukaryota</taxon>
        <taxon>Viridiplantae</taxon>
        <taxon>Chlorophyta</taxon>
        <taxon>core chlorophytes</taxon>
        <taxon>Trebouxiophyceae</taxon>
        <taxon>Trebouxiales</taxon>
        <taxon>Trebouxiaceae</taxon>
        <taxon>Myrmecia</taxon>
    </lineage>
</organism>
<feature type="region of interest" description="Disordered" evidence="13">
    <location>
        <begin position="342"/>
        <end position="364"/>
    </location>
</feature>
<comment type="caution">
    <text evidence="16">The sequence shown here is derived from an EMBL/GenBank/DDBJ whole genome shotgun (WGS) entry which is preliminary data.</text>
</comment>
<dbReference type="InterPro" id="IPR000504">
    <property type="entry name" value="RRM_dom"/>
</dbReference>
<feature type="compositionally biased region" description="Low complexity" evidence="13">
    <location>
        <begin position="590"/>
        <end position="600"/>
    </location>
</feature>
<dbReference type="Gene3D" id="6.10.140.1790">
    <property type="match status" value="1"/>
</dbReference>
<feature type="compositionally biased region" description="Pro residues" evidence="13">
    <location>
        <begin position="710"/>
        <end position="726"/>
    </location>
</feature>
<comment type="function">
    <text evidence="12">Necessary for the splicing of pre-mRNA. Has a role in the recognition of the branch site (5'-UACUAAC-3'), the pyrimidine tract and the 3'-splice site at the 3'-end of introns.</text>
</comment>
<evidence type="ECO:0000256" key="12">
    <source>
        <dbReference type="RuleBase" id="RU367126"/>
    </source>
</evidence>
<dbReference type="Pfam" id="PF00076">
    <property type="entry name" value="RRM_1"/>
    <property type="match status" value="2"/>
</dbReference>
<dbReference type="InterPro" id="IPR036612">
    <property type="entry name" value="KH_dom_type_1_sf"/>
</dbReference>
<dbReference type="InterPro" id="IPR032570">
    <property type="entry name" value="SF1-HH"/>
</dbReference>
<keyword evidence="3 12" id="KW-0507">mRNA processing</keyword>
<dbReference type="InterPro" id="IPR035979">
    <property type="entry name" value="RBD_domain_sf"/>
</dbReference>
<evidence type="ECO:0000256" key="7">
    <source>
        <dbReference type="ARBA" id="ARBA00022884"/>
    </source>
</evidence>